<name>A0A0B1T218_OESDE</name>
<evidence type="ECO:0000256" key="2">
    <source>
        <dbReference type="ARBA" id="ARBA00022786"/>
    </source>
</evidence>
<evidence type="ECO:0000313" key="7">
    <source>
        <dbReference type="Proteomes" id="UP000053660"/>
    </source>
</evidence>
<organism evidence="6 7">
    <name type="scientific">Oesophagostomum dentatum</name>
    <name type="common">Nodular worm</name>
    <dbReference type="NCBI Taxonomy" id="61180"/>
    <lineage>
        <taxon>Eukaryota</taxon>
        <taxon>Metazoa</taxon>
        <taxon>Ecdysozoa</taxon>
        <taxon>Nematoda</taxon>
        <taxon>Chromadorea</taxon>
        <taxon>Rhabditida</taxon>
        <taxon>Rhabditina</taxon>
        <taxon>Rhabditomorpha</taxon>
        <taxon>Strongyloidea</taxon>
        <taxon>Strongylidae</taxon>
        <taxon>Oesophagostomum</taxon>
    </lineage>
</organism>
<dbReference type="GO" id="GO:0016567">
    <property type="term" value="P:protein ubiquitination"/>
    <property type="evidence" value="ECO:0007669"/>
    <property type="project" value="UniProtKB-UniPathway"/>
</dbReference>
<dbReference type="PANTHER" id="PTHR11165">
    <property type="entry name" value="SKP1"/>
    <property type="match status" value="1"/>
</dbReference>
<keyword evidence="7" id="KW-1185">Reference proteome</keyword>
<sequence length="173" mass="19853">MDTRDRSAEETAAQNPAAGAKDTENAGPEKMYKVQTKDNEVCEVSASVISMSKLITTMLEIVSWCQKHYNAPELGPHEAWEYETEHPDRKIMREIEAWDKEFFKVDYGVLFDIIMAANYLDIPKLLDGGCKVVADLMRGKTPEEIRTLFNIVNDFTPEEEENIRKENAWCEDE</sequence>
<protein>
    <recommendedName>
        <fullName evidence="3">Skp1-related protein</fullName>
    </recommendedName>
</protein>
<dbReference type="Gene3D" id="3.30.710.10">
    <property type="entry name" value="Potassium Channel Kv1.1, Chain A"/>
    <property type="match status" value="1"/>
</dbReference>
<dbReference type="PIRSF" id="PIRSF028729">
    <property type="entry name" value="E3_ubiquit_lig_SCF_Skp"/>
    <property type="match status" value="1"/>
</dbReference>
<feature type="domain" description="SKP1 component dimerisation" evidence="5">
    <location>
        <begin position="124"/>
        <end position="170"/>
    </location>
</feature>
<feature type="region of interest" description="Disordered" evidence="4">
    <location>
        <begin position="1"/>
        <end position="29"/>
    </location>
</feature>
<evidence type="ECO:0000256" key="3">
    <source>
        <dbReference type="PIRNR" id="PIRNR028729"/>
    </source>
</evidence>
<comment type="function">
    <text evidence="3">Probable essential component of SCF (SKP1-CUL1-F-box protein) E3 ubiquitin-protein ligase complexes, which mediate the ubiquitination and subsequent proteasomal degradation of target proteins. Regulates cell proliferation during embryonic and larval development.</text>
</comment>
<accession>A0A0B1T218</accession>
<dbReference type="Proteomes" id="UP000053660">
    <property type="component" value="Unassembled WGS sequence"/>
</dbReference>
<evidence type="ECO:0000256" key="1">
    <source>
        <dbReference type="ARBA" id="ARBA00009993"/>
    </source>
</evidence>
<comment type="pathway">
    <text evidence="3">Protein modification; protein ubiquitination.</text>
</comment>
<dbReference type="AlphaFoldDB" id="A0A0B1T218"/>
<proteinExistence type="inferred from homology"/>
<dbReference type="OrthoDB" id="5786141at2759"/>
<evidence type="ECO:0000259" key="5">
    <source>
        <dbReference type="Pfam" id="PF01466"/>
    </source>
</evidence>
<dbReference type="InterPro" id="IPR016897">
    <property type="entry name" value="SKP1"/>
</dbReference>
<dbReference type="SUPFAM" id="SSF81382">
    <property type="entry name" value="Skp1 dimerisation domain-like"/>
    <property type="match status" value="1"/>
</dbReference>
<dbReference type="InterPro" id="IPR036296">
    <property type="entry name" value="SKP1-like_dim_sf"/>
</dbReference>
<gene>
    <name evidence="6" type="ORF">OESDEN_10325</name>
</gene>
<dbReference type="InterPro" id="IPR011333">
    <property type="entry name" value="SKP1/BTB/POZ_sf"/>
</dbReference>
<dbReference type="Pfam" id="PF01466">
    <property type="entry name" value="Skp1"/>
    <property type="match status" value="1"/>
</dbReference>
<dbReference type="EMBL" id="KN553701">
    <property type="protein sequence ID" value="KHJ89842.1"/>
    <property type="molecule type" value="Genomic_DNA"/>
</dbReference>
<reference evidence="6 7" key="1">
    <citation type="submission" date="2014-03" db="EMBL/GenBank/DDBJ databases">
        <title>Draft genome of the hookworm Oesophagostomum dentatum.</title>
        <authorList>
            <person name="Mitreva M."/>
        </authorList>
    </citation>
    <scope>NUCLEOTIDE SEQUENCE [LARGE SCALE GENOMIC DNA]</scope>
    <source>
        <strain evidence="6 7">OD-Hann</strain>
    </source>
</reference>
<dbReference type="SMART" id="SM00512">
    <property type="entry name" value="Skp1"/>
    <property type="match status" value="1"/>
</dbReference>
<dbReference type="GO" id="GO:0006511">
    <property type="term" value="P:ubiquitin-dependent protein catabolic process"/>
    <property type="evidence" value="ECO:0007669"/>
    <property type="project" value="InterPro"/>
</dbReference>
<keyword evidence="2 3" id="KW-0833">Ubl conjugation pathway</keyword>
<evidence type="ECO:0000313" key="6">
    <source>
        <dbReference type="EMBL" id="KHJ89842.1"/>
    </source>
</evidence>
<comment type="similarity">
    <text evidence="1 3">Belongs to the SKP1 family.</text>
</comment>
<dbReference type="InterPro" id="IPR016072">
    <property type="entry name" value="Skp1_comp_dimer"/>
</dbReference>
<dbReference type="InterPro" id="IPR001232">
    <property type="entry name" value="SKP1-like"/>
</dbReference>
<dbReference type="UniPathway" id="UPA00143"/>
<evidence type="ECO:0000256" key="4">
    <source>
        <dbReference type="SAM" id="MobiDB-lite"/>
    </source>
</evidence>